<dbReference type="PANTHER" id="PTHR33463">
    <property type="entry name" value="NB-ARC DOMAIN-CONTAINING PROTEIN-RELATED"/>
    <property type="match status" value="1"/>
</dbReference>
<accession>A0A9R0ZNJ3</accession>
<dbReference type="SUPFAM" id="SSF52058">
    <property type="entry name" value="L domain-like"/>
    <property type="match status" value="1"/>
</dbReference>
<dbReference type="Gene3D" id="3.80.10.10">
    <property type="entry name" value="Ribonuclease Inhibitor"/>
    <property type="match status" value="2"/>
</dbReference>
<proteinExistence type="predicted"/>
<dbReference type="InterPro" id="IPR032675">
    <property type="entry name" value="LRR_dom_sf"/>
</dbReference>
<evidence type="ECO:0000313" key="1">
    <source>
        <dbReference type="EMBL" id="VAI81032.1"/>
    </source>
</evidence>
<evidence type="ECO:0000313" key="2">
    <source>
        <dbReference type="Proteomes" id="UP000324705"/>
    </source>
</evidence>
<dbReference type="PANTHER" id="PTHR33463:SF70">
    <property type="entry name" value="SWIM-TYPE DOMAIN-CONTAINING PROTEIN"/>
    <property type="match status" value="1"/>
</dbReference>
<dbReference type="Gramene" id="TRITD7Av1G266330.2">
    <property type="protein sequence ID" value="TRITD7Av1G266330.2"/>
    <property type="gene ID" value="TRITD7Av1G266330"/>
</dbReference>
<keyword evidence="2" id="KW-1185">Reference proteome</keyword>
<gene>
    <name evidence="1" type="ORF">TRITD_7Av1G266330</name>
</gene>
<protein>
    <submittedName>
        <fullName evidence="1">Uncharacterized protein</fullName>
    </submittedName>
</protein>
<sequence>MLILDGCSSLEQVALQGAPPLLESFSFDGYGPAENWTHSIHLPQKELRLKSPLAPVQIVKVTKISLHGCGRLHNIYLHALPNLEELDLSGTAIKIIDLHAMYVPKLKKLFLLGCEQLRSLIWKGSPRLEVLHVDTQGTKRSVVCYGEQGSFGFQAHIVFTDGRFIWSSSDGLNSRSQNAVSKVYLLISCTSSSQANITKSIKEIGSSRQGLVPTRPLLPYNDIAMAKDVTCSLLVWNCQQLQTLDVHIEIGKGSYNLESMQDEGNFRSFAAFVVESLHVHDNCSITAIRPFWERLKWCHVESCPKLHSVFSRRNGTYSFPCIEIFSASDLLVAYCIWGGIKRTWNDLYPRHQSLLQLQHIYLYNCPRLVFVLLISFTLPNLETLQIAYCSNLRHVFPWDHNKLHHLHKLEQICEVKLTAPALQSVGIRDCWGLRRLPAVAHQFPKPVVDCEKDLWDKLKWDGLRAGHHISTI</sequence>
<organism evidence="1 2">
    <name type="scientific">Triticum turgidum subsp. durum</name>
    <name type="common">Durum wheat</name>
    <name type="synonym">Triticum durum</name>
    <dbReference type="NCBI Taxonomy" id="4567"/>
    <lineage>
        <taxon>Eukaryota</taxon>
        <taxon>Viridiplantae</taxon>
        <taxon>Streptophyta</taxon>
        <taxon>Embryophyta</taxon>
        <taxon>Tracheophyta</taxon>
        <taxon>Spermatophyta</taxon>
        <taxon>Magnoliopsida</taxon>
        <taxon>Liliopsida</taxon>
        <taxon>Poales</taxon>
        <taxon>Poaceae</taxon>
        <taxon>BOP clade</taxon>
        <taxon>Pooideae</taxon>
        <taxon>Triticodae</taxon>
        <taxon>Triticeae</taxon>
        <taxon>Triticinae</taxon>
        <taxon>Triticum</taxon>
    </lineage>
</organism>
<dbReference type="InterPro" id="IPR050905">
    <property type="entry name" value="Plant_NBS-LRR"/>
</dbReference>
<reference evidence="1 2" key="1">
    <citation type="submission" date="2017-09" db="EMBL/GenBank/DDBJ databases">
        <authorList>
            <consortium name="International Durum Wheat Genome Sequencing Consortium (IDWGSC)"/>
            <person name="Milanesi L."/>
        </authorList>
    </citation>
    <scope>NUCLEOTIDE SEQUENCE [LARGE SCALE GENOMIC DNA]</scope>
    <source>
        <strain evidence="2">cv. Svevo</strain>
    </source>
</reference>
<dbReference type="AlphaFoldDB" id="A0A9R0ZNJ3"/>
<dbReference type="Proteomes" id="UP000324705">
    <property type="component" value="Chromosome 7A"/>
</dbReference>
<dbReference type="EMBL" id="LT934123">
    <property type="protein sequence ID" value="VAI81032.1"/>
    <property type="molecule type" value="Genomic_DNA"/>
</dbReference>
<name>A0A9R0ZNJ3_TRITD</name>